<dbReference type="RefSeq" id="WP_344928470.1">
    <property type="nucleotide sequence ID" value="NZ_BAABCW010000011.1"/>
</dbReference>
<protein>
    <submittedName>
        <fullName evidence="2">NUDIX domain-containing protein</fullName>
    </submittedName>
</protein>
<dbReference type="PANTHER" id="PTHR10885">
    <property type="entry name" value="ISOPENTENYL-DIPHOSPHATE DELTA-ISOMERASE"/>
    <property type="match status" value="1"/>
</dbReference>
<dbReference type="CDD" id="cd04692">
    <property type="entry name" value="NUDIX_Hydrolase"/>
    <property type="match status" value="1"/>
</dbReference>
<dbReference type="PANTHER" id="PTHR10885:SF20">
    <property type="entry name" value="NUDIX HYDROLASE DOMAIN-CONTAINING PROTEIN"/>
    <property type="match status" value="1"/>
</dbReference>
<dbReference type="SUPFAM" id="SSF55811">
    <property type="entry name" value="Nudix"/>
    <property type="match status" value="1"/>
</dbReference>
<dbReference type="Proteomes" id="UP001500459">
    <property type="component" value="Unassembled WGS sequence"/>
</dbReference>
<proteinExistence type="predicted"/>
<dbReference type="EMBL" id="BAABCW010000011">
    <property type="protein sequence ID" value="GAA3512664.1"/>
    <property type="molecule type" value="Genomic_DNA"/>
</dbReference>
<gene>
    <name evidence="2" type="ORF">GCM10022393_28090</name>
</gene>
<dbReference type="InterPro" id="IPR015797">
    <property type="entry name" value="NUDIX_hydrolase-like_dom_sf"/>
</dbReference>
<dbReference type="PROSITE" id="PS51462">
    <property type="entry name" value="NUDIX"/>
    <property type="match status" value="1"/>
</dbReference>
<evidence type="ECO:0000313" key="2">
    <source>
        <dbReference type="EMBL" id="GAA3512664.1"/>
    </source>
</evidence>
<evidence type="ECO:0000313" key="3">
    <source>
        <dbReference type="Proteomes" id="UP001500459"/>
    </source>
</evidence>
<dbReference type="Gene3D" id="3.90.79.10">
    <property type="entry name" value="Nucleoside Triphosphate Pyrophosphohydrolase"/>
    <property type="match status" value="1"/>
</dbReference>
<name>A0ABP6UPK6_9FLAO</name>
<organism evidence="2 3">
    <name type="scientific">Aquimarina addita</name>
    <dbReference type="NCBI Taxonomy" id="870485"/>
    <lineage>
        <taxon>Bacteria</taxon>
        <taxon>Pseudomonadati</taxon>
        <taxon>Bacteroidota</taxon>
        <taxon>Flavobacteriia</taxon>
        <taxon>Flavobacteriales</taxon>
        <taxon>Flavobacteriaceae</taxon>
        <taxon>Aquimarina</taxon>
    </lineage>
</organism>
<feature type="domain" description="Nudix hydrolase" evidence="1">
    <location>
        <begin position="30"/>
        <end position="172"/>
    </location>
</feature>
<keyword evidence="3" id="KW-1185">Reference proteome</keyword>
<evidence type="ECO:0000259" key="1">
    <source>
        <dbReference type="PROSITE" id="PS51462"/>
    </source>
</evidence>
<reference evidence="3" key="1">
    <citation type="journal article" date="2019" name="Int. J. Syst. Evol. Microbiol.">
        <title>The Global Catalogue of Microorganisms (GCM) 10K type strain sequencing project: providing services to taxonomists for standard genome sequencing and annotation.</title>
        <authorList>
            <consortium name="The Broad Institute Genomics Platform"/>
            <consortium name="The Broad Institute Genome Sequencing Center for Infectious Disease"/>
            <person name="Wu L."/>
            <person name="Ma J."/>
        </authorList>
    </citation>
    <scope>NUCLEOTIDE SEQUENCE [LARGE SCALE GENOMIC DNA]</scope>
    <source>
        <strain evidence="3">JCM 17106</strain>
    </source>
</reference>
<comment type="caution">
    <text evidence="2">The sequence shown here is derived from an EMBL/GenBank/DDBJ whole genome shotgun (WGS) entry which is preliminary data.</text>
</comment>
<dbReference type="Pfam" id="PF00293">
    <property type="entry name" value="NUDIX"/>
    <property type="match status" value="1"/>
</dbReference>
<accession>A0ABP6UPK6</accession>
<sequence>MADELIDIVDSLGNQTGRIRLKSEAHRLGLYHKSVHIWFYTLRGELLLQKRAINKDTYPNLWDVSVAGHISAGETPEISAIREVEEEIGLKISIDDLEFLDIYLSKKEPAPGIVDNEFHHIYLSKLSIPLQKLKLQKEEVAAIKLLSIDDFKNELSNSLDKNKYVPHDESYFHLIIDEINKRIH</sequence>
<dbReference type="InterPro" id="IPR000086">
    <property type="entry name" value="NUDIX_hydrolase_dom"/>
</dbReference>